<dbReference type="InterPro" id="IPR013083">
    <property type="entry name" value="Znf_RING/FYVE/PHD"/>
</dbReference>
<dbReference type="AlphaFoldDB" id="A0AA39C711"/>
<evidence type="ECO:0000256" key="3">
    <source>
        <dbReference type="ARBA" id="ARBA00022679"/>
    </source>
</evidence>
<dbReference type="Gene3D" id="3.30.40.10">
    <property type="entry name" value="Zinc/RING finger domain, C3HC4 (zinc finger)"/>
    <property type="match status" value="2"/>
</dbReference>
<dbReference type="Pfam" id="PF13771">
    <property type="entry name" value="zf-HC5HC2H"/>
    <property type="match status" value="1"/>
</dbReference>
<dbReference type="PANTHER" id="PTHR12420">
    <property type="entry name" value="PHD FINGER PROTEIN"/>
    <property type="match status" value="1"/>
</dbReference>
<sequence length="1032" mass="116969">MPPRTTKKSLSSERKCVFCNLSEDNELKYGKIYERDGIVTHYYCLLLSSNMQQRGRDEDGILGFLTIDIEKELKRGRRLVCSYCKKTGATLGCCNRKCKKVFHYPCGIKDNTLHQFYDQYKSFCVLHRPKQNIDAQTNSESPEHPICYICYDTVNRENIYQTLWAPCCKKNAWFHRDCVQQLALSAGYFFKCPLCNNKKAFQNAMLESGIFVPSQDASWELVPNAFQELLYRHNKCDAKKCLCPNGREYTSSNARWELVLCRTCGSQGIHMECGNLRWINPTWDCDECSAILNRNGTYQNSNHNRTLINDEISTQIFNEGSSETDDDSSDSDISVGTEKPITEENSLNEKAIVLRPGPRSAKLKQLEQHIKTNTIQKSIAETSLAELTNILNDQQAHHSFPDEISSHNLIESTSSINIEAKITDDDSSSKVQSNIEEDVILLDSDDDNEIKEQTISSMNNKMPLSNDNTDCTISYMNIKISDVTSLPAEVFASVPETSLPYDTSLIQPQTNTSTYLMKRKADSSDVVSMIVKRINDSIDSPESTVKKTKMDNIYNIPVSSTPKLPPVQSTSVLRGVTGSSYRNGVSLAKAAIVAFNGKEFVVPLDTSAPTPTSSITIPTQQNSEGNAGTKRTNFMYQSDTNKNGDINKTGKYPGGRCCADNGVGKSSKARSSNNNACSSRNTHTRIDRTRLMQKNVLLRDLKFRVCSNNTITIMYRDNLTMNIAVDAKKERKTVNNYSFNCTKDDSKRTSRVRGLNPQNCNTKTTDGLCHVKNIESLVSSKCDRASDVGDTCLLPKDSTHFLANGNLNNLCKYQQKEAAKENLVPDVFDQSNNVNADKLSSPERINRRFRYEKHNENNIVTSRKFNNYMSVTSNPGTSRDELRKLSHSNVNQRHFTSSNIISKGNRKMMNRRRKSVSSYFNQKDLRCHVSIDLNRIQSIVDKIPNLELKKNNHMKDENIDDIKLCSLLAMNEHKPFKSLRRCKSESNISSLCNNNLSWNCNNYLLEIDLIDLQKRKKAKRKKRIDNKRDCVR</sequence>
<comment type="subcellular location">
    <subcellularLocation>
        <location evidence="1">Nucleus</location>
    </subcellularLocation>
</comment>
<dbReference type="SUPFAM" id="SSF57903">
    <property type="entry name" value="FYVE/PHD zinc finger"/>
    <property type="match status" value="1"/>
</dbReference>
<feature type="compositionally biased region" description="Low complexity" evidence="10">
    <location>
        <begin position="610"/>
        <end position="619"/>
    </location>
</feature>
<comment type="pathway">
    <text evidence="2">Protein modification; protein ubiquitination.</text>
</comment>
<evidence type="ECO:0000313" key="13">
    <source>
        <dbReference type="EMBL" id="KAK0159097.1"/>
    </source>
</evidence>
<evidence type="ECO:0000256" key="2">
    <source>
        <dbReference type="ARBA" id="ARBA00004906"/>
    </source>
</evidence>
<dbReference type="CDD" id="cd15496">
    <property type="entry name" value="PHD_PHF7_G2E3_like"/>
    <property type="match status" value="1"/>
</dbReference>
<evidence type="ECO:0000259" key="11">
    <source>
        <dbReference type="PROSITE" id="PS50089"/>
    </source>
</evidence>
<keyword evidence="8" id="KW-0539">Nucleus</keyword>
<evidence type="ECO:0000256" key="6">
    <source>
        <dbReference type="ARBA" id="ARBA00022786"/>
    </source>
</evidence>
<dbReference type="Proteomes" id="UP001168990">
    <property type="component" value="Unassembled WGS sequence"/>
</dbReference>
<dbReference type="EMBL" id="JAQQBS010001424">
    <property type="protein sequence ID" value="KAK0159097.1"/>
    <property type="molecule type" value="Genomic_DNA"/>
</dbReference>
<reference evidence="13" key="1">
    <citation type="journal article" date="2023" name="bioRxiv">
        <title>Scaffold-level genome assemblies of two parasitoid biocontrol wasps reveal the parthenogenesis mechanism and an associated novel virus.</title>
        <authorList>
            <person name="Inwood S."/>
            <person name="Skelly J."/>
            <person name="Guhlin J."/>
            <person name="Harrop T."/>
            <person name="Goldson S."/>
            <person name="Dearden P."/>
        </authorList>
    </citation>
    <scope>NUCLEOTIDE SEQUENCE</scope>
    <source>
        <strain evidence="13">Irish</strain>
        <tissue evidence="13">Whole body</tissue>
    </source>
</reference>
<dbReference type="InterPro" id="IPR051188">
    <property type="entry name" value="PHD-type_Zinc_Finger"/>
</dbReference>
<feature type="compositionally biased region" description="Polar residues" evidence="10">
    <location>
        <begin position="620"/>
        <end position="630"/>
    </location>
</feature>
<dbReference type="GO" id="GO:0016740">
    <property type="term" value="F:transferase activity"/>
    <property type="evidence" value="ECO:0007669"/>
    <property type="project" value="UniProtKB-KW"/>
</dbReference>
<dbReference type="PROSITE" id="PS50089">
    <property type="entry name" value="ZF_RING_2"/>
    <property type="match status" value="1"/>
</dbReference>
<dbReference type="InterPro" id="IPR001841">
    <property type="entry name" value="Znf_RING"/>
</dbReference>
<feature type="region of interest" description="Disordered" evidence="10">
    <location>
        <begin position="610"/>
        <end position="630"/>
    </location>
</feature>
<evidence type="ECO:0000256" key="8">
    <source>
        <dbReference type="ARBA" id="ARBA00023242"/>
    </source>
</evidence>
<keyword evidence="5 9" id="KW-0863">Zinc-finger</keyword>
<evidence type="ECO:0000256" key="5">
    <source>
        <dbReference type="ARBA" id="ARBA00022771"/>
    </source>
</evidence>
<dbReference type="InterPro" id="IPR011011">
    <property type="entry name" value="Znf_FYVE_PHD"/>
</dbReference>
<dbReference type="GO" id="GO:0005634">
    <property type="term" value="C:nucleus"/>
    <property type="evidence" value="ECO:0007669"/>
    <property type="project" value="UniProtKB-SubCell"/>
</dbReference>
<reference evidence="13" key="2">
    <citation type="submission" date="2023-03" db="EMBL/GenBank/DDBJ databases">
        <authorList>
            <person name="Inwood S.N."/>
            <person name="Skelly J.G."/>
            <person name="Guhlin J."/>
            <person name="Harrop T.W.R."/>
            <person name="Goldson S.G."/>
            <person name="Dearden P.K."/>
        </authorList>
    </citation>
    <scope>NUCLEOTIDE SEQUENCE</scope>
    <source>
        <strain evidence="13">Irish</strain>
        <tissue evidence="13">Whole body</tissue>
    </source>
</reference>
<dbReference type="InterPro" id="IPR034732">
    <property type="entry name" value="EPHD"/>
</dbReference>
<evidence type="ECO:0000313" key="14">
    <source>
        <dbReference type="Proteomes" id="UP001168990"/>
    </source>
</evidence>
<evidence type="ECO:0000256" key="4">
    <source>
        <dbReference type="ARBA" id="ARBA00022723"/>
    </source>
</evidence>
<organism evidence="13 14">
    <name type="scientific">Microctonus aethiopoides</name>
    <dbReference type="NCBI Taxonomy" id="144406"/>
    <lineage>
        <taxon>Eukaryota</taxon>
        <taxon>Metazoa</taxon>
        <taxon>Ecdysozoa</taxon>
        <taxon>Arthropoda</taxon>
        <taxon>Hexapoda</taxon>
        <taxon>Insecta</taxon>
        <taxon>Pterygota</taxon>
        <taxon>Neoptera</taxon>
        <taxon>Endopterygota</taxon>
        <taxon>Hymenoptera</taxon>
        <taxon>Apocrita</taxon>
        <taxon>Ichneumonoidea</taxon>
        <taxon>Braconidae</taxon>
        <taxon>Euphorinae</taxon>
        <taxon>Microctonus</taxon>
    </lineage>
</organism>
<accession>A0AA39C711</accession>
<evidence type="ECO:0000256" key="9">
    <source>
        <dbReference type="PROSITE-ProRule" id="PRU00175"/>
    </source>
</evidence>
<dbReference type="CDD" id="cd15669">
    <property type="entry name" value="ePHD_PHF7_G2E3_like"/>
    <property type="match status" value="1"/>
</dbReference>
<dbReference type="InterPro" id="IPR042013">
    <property type="entry name" value="PHF7/G2E3_ePHD"/>
</dbReference>
<keyword evidence="7" id="KW-0862">Zinc</keyword>
<keyword evidence="14" id="KW-1185">Reference proteome</keyword>
<dbReference type="InterPro" id="IPR001965">
    <property type="entry name" value="Znf_PHD"/>
</dbReference>
<feature type="domain" description="PHD-type" evidence="12">
    <location>
        <begin position="13"/>
        <end position="128"/>
    </location>
</feature>
<dbReference type="InterPro" id="IPR059102">
    <property type="entry name" value="PHD_PHF7/G2E3-like"/>
</dbReference>
<dbReference type="PROSITE" id="PS51805">
    <property type="entry name" value="EPHD"/>
    <property type="match status" value="1"/>
</dbReference>
<protein>
    <recommendedName>
        <fullName evidence="15">G2/M phase-specific E3 ubiquitin-protein ligase</fullName>
    </recommendedName>
</protein>
<dbReference type="GO" id="GO:0008270">
    <property type="term" value="F:zinc ion binding"/>
    <property type="evidence" value="ECO:0007669"/>
    <property type="project" value="UniProtKB-KW"/>
</dbReference>
<feature type="region of interest" description="Disordered" evidence="10">
    <location>
        <begin position="319"/>
        <end position="342"/>
    </location>
</feature>
<dbReference type="PANTHER" id="PTHR12420:SF42">
    <property type="entry name" value="G2_M PHASE-SPECIFIC E3 UBIQUITIN-PROTEIN LIGASE"/>
    <property type="match status" value="1"/>
</dbReference>
<evidence type="ECO:0000256" key="7">
    <source>
        <dbReference type="ARBA" id="ARBA00022833"/>
    </source>
</evidence>
<evidence type="ECO:0000256" key="10">
    <source>
        <dbReference type="SAM" id="MobiDB-lite"/>
    </source>
</evidence>
<dbReference type="Pfam" id="PF26054">
    <property type="entry name" value="PHD_G2E3"/>
    <property type="match status" value="1"/>
</dbReference>
<gene>
    <name evidence="13" type="ORF">PV328_010022</name>
</gene>
<keyword evidence="3" id="KW-0808">Transferase</keyword>
<feature type="domain" description="RING-type" evidence="11">
    <location>
        <begin position="147"/>
        <end position="196"/>
    </location>
</feature>
<proteinExistence type="predicted"/>
<evidence type="ECO:0000256" key="1">
    <source>
        <dbReference type="ARBA" id="ARBA00004123"/>
    </source>
</evidence>
<dbReference type="SMART" id="SM00249">
    <property type="entry name" value="PHD"/>
    <property type="match status" value="3"/>
</dbReference>
<evidence type="ECO:0008006" key="15">
    <source>
        <dbReference type="Google" id="ProtNLM"/>
    </source>
</evidence>
<name>A0AA39C711_9HYME</name>
<comment type="caution">
    <text evidence="13">The sequence shown here is derived from an EMBL/GenBank/DDBJ whole genome shotgun (WGS) entry which is preliminary data.</text>
</comment>
<evidence type="ECO:0000259" key="12">
    <source>
        <dbReference type="PROSITE" id="PS51805"/>
    </source>
</evidence>
<keyword evidence="4" id="KW-0479">Metal-binding</keyword>
<keyword evidence="6" id="KW-0833">Ubl conjugation pathway</keyword>